<feature type="transmembrane region" description="Helical" evidence="1">
    <location>
        <begin position="269"/>
        <end position="290"/>
    </location>
</feature>
<keyword evidence="1" id="KW-0472">Membrane</keyword>
<dbReference type="RefSeq" id="WP_100670929.1">
    <property type="nucleotide sequence ID" value="NZ_CP024968.1"/>
</dbReference>
<dbReference type="AlphaFoldDB" id="A0A2K8P268"/>
<accession>A0A2K8P268</accession>
<sequence length="306" mass="34695">MKFGLKKQGITLIALSSLYGVAAVASTVPGVGIESIRFINSVKKQLQVIMPKDKYVLDPKSPLYEPIMDNVIKSSYLADAISTIDSYNIAEKEKFTPLYTDFTNQWFTNKWQPVIDQKQEIDFYDIAMDMIKFDQAIAKEFQSYGYVNTGTQWIFHKNGIKEMFSSDLKQNAIKQQSVWDQDDYEELIQSTGPGLTGMKVKQSPGTKLVNNKVWFLNEQIDSIKYAISIQTLQNPFVNKNLKADDVADYVTIDDLYHPNFTRGLTMAQATFIIMLSAIIITPTGLGIGIWKYKKWEKTEAQEGAGE</sequence>
<feature type="signal peptide" evidence="2">
    <location>
        <begin position="1"/>
        <end position="22"/>
    </location>
</feature>
<dbReference type="EMBL" id="CP024968">
    <property type="protein sequence ID" value="ATZ20854.1"/>
    <property type="molecule type" value="Genomic_DNA"/>
</dbReference>
<keyword evidence="2" id="KW-0732">Signal</keyword>
<dbReference type="Proteomes" id="UP000232221">
    <property type="component" value="Chromosome"/>
</dbReference>
<protein>
    <submittedName>
        <fullName evidence="3">Uncharacterized protein</fullName>
    </submittedName>
</protein>
<evidence type="ECO:0000313" key="3">
    <source>
        <dbReference type="EMBL" id="ATZ20854.1"/>
    </source>
</evidence>
<keyword evidence="1" id="KW-1133">Transmembrane helix</keyword>
<evidence type="ECO:0000256" key="1">
    <source>
        <dbReference type="SAM" id="Phobius"/>
    </source>
</evidence>
<organism evidence="3 4">
    <name type="scientific">Mesoplasma coleopterae</name>
    <dbReference type="NCBI Taxonomy" id="324078"/>
    <lineage>
        <taxon>Bacteria</taxon>
        <taxon>Bacillati</taxon>
        <taxon>Mycoplasmatota</taxon>
        <taxon>Mollicutes</taxon>
        <taxon>Entomoplasmatales</taxon>
        <taxon>Entomoplasmataceae</taxon>
        <taxon>Mesoplasma</taxon>
    </lineage>
</organism>
<keyword evidence="1" id="KW-0812">Transmembrane</keyword>
<proteinExistence type="predicted"/>
<reference evidence="3 4" key="1">
    <citation type="submission" date="2017-11" db="EMBL/GenBank/DDBJ databases">
        <title>Genome sequence of Mesoplasma coleopterae BARC 779 (ATCC 49583).</title>
        <authorList>
            <person name="Lo W.-S."/>
            <person name="Kuo C.-H."/>
        </authorList>
    </citation>
    <scope>NUCLEOTIDE SEQUENCE [LARGE SCALE GENOMIC DNA]</scope>
    <source>
        <strain evidence="3 4">BARC 779</strain>
    </source>
</reference>
<keyword evidence="4" id="KW-1185">Reference proteome</keyword>
<dbReference type="KEGG" id="mcol:MCOLE_v1c03400"/>
<gene>
    <name evidence="3" type="ORF">MCOLE_v1c03400</name>
</gene>
<feature type="chain" id="PRO_5014991848" evidence="2">
    <location>
        <begin position="23"/>
        <end position="306"/>
    </location>
</feature>
<name>A0A2K8P268_9MOLU</name>
<evidence type="ECO:0000313" key="4">
    <source>
        <dbReference type="Proteomes" id="UP000232221"/>
    </source>
</evidence>
<evidence type="ECO:0000256" key="2">
    <source>
        <dbReference type="SAM" id="SignalP"/>
    </source>
</evidence>
<dbReference type="OrthoDB" id="390308at2"/>